<sequence length="285" mass="27579">MPVSRTRLAVATTVVLVAALAPAGQASAAGHHARPHAKKHAAAKTSRKTASKAKKKGTGIRRAVAGASRSFTSADGTSIGTITAFDAATGHIRLVLEDGSVVQSRLSPDADVRCAPAAGFAAEDQSSGADGAGAVADAQSAGYDDGYSDGEGGDAPNPAAGLDGMTAAEAAAYTAAYTTGYADGSTGADMADPNGPASASAAAASPNDGDGCLALLDAGMKVYGVAVKATPRGRALTELDVIVTPAQLDALDAADAQAAAGDPGATDPGAGDNSDDPSDGQGGDN</sequence>
<feature type="compositionally biased region" description="Basic residues" evidence="1">
    <location>
        <begin position="31"/>
        <end position="59"/>
    </location>
</feature>
<feature type="region of interest" description="Disordered" evidence="1">
    <location>
        <begin position="27"/>
        <end position="64"/>
    </location>
</feature>
<evidence type="ECO:0000256" key="2">
    <source>
        <dbReference type="SAM" id="SignalP"/>
    </source>
</evidence>
<dbReference type="Proteomes" id="UP001056035">
    <property type="component" value="Chromosome"/>
</dbReference>
<evidence type="ECO:0000313" key="3">
    <source>
        <dbReference type="EMBL" id="UTI64847.1"/>
    </source>
</evidence>
<feature type="region of interest" description="Disordered" evidence="1">
    <location>
        <begin position="140"/>
        <end position="161"/>
    </location>
</feature>
<keyword evidence="4" id="KW-1185">Reference proteome</keyword>
<name>A0ABY5DVH3_9ACTN</name>
<feature type="signal peptide" evidence="2">
    <location>
        <begin position="1"/>
        <end position="28"/>
    </location>
</feature>
<organism evidence="3 4">
    <name type="scientific">Paraconexibacter antarcticus</name>
    <dbReference type="NCBI Taxonomy" id="2949664"/>
    <lineage>
        <taxon>Bacteria</taxon>
        <taxon>Bacillati</taxon>
        <taxon>Actinomycetota</taxon>
        <taxon>Thermoleophilia</taxon>
        <taxon>Solirubrobacterales</taxon>
        <taxon>Paraconexibacteraceae</taxon>
        <taxon>Paraconexibacter</taxon>
    </lineage>
</organism>
<keyword evidence="2" id="KW-0732">Signal</keyword>
<dbReference type="RefSeq" id="WP_254571544.1">
    <property type="nucleotide sequence ID" value="NZ_CP098502.1"/>
</dbReference>
<evidence type="ECO:0000313" key="4">
    <source>
        <dbReference type="Proteomes" id="UP001056035"/>
    </source>
</evidence>
<evidence type="ECO:0008006" key="5">
    <source>
        <dbReference type="Google" id="ProtNLM"/>
    </source>
</evidence>
<gene>
    <name evidence="3" type="ORF">NBH00_01240</name>
</gene>
<protein>
    <recommendedName>
        <fullName evidence="5">PRC-barrel domain-containing protein</fullName>
    </recommendedName>
</protein>
<feature type="region of interest" description="Disordered" evidence="1">
    <location>
        <begin position="254"/>
        <end position="285"/>
    </location>
</feature>
<reference evidence="3 4" key="1">
    <citation type="submission" date="2022-06" db="EMBL/GenBank/DDBJ databases">
        <title>Paraconexibacter antarcticus.</title>
        <authorList>
            <person name="Kim C.S."/>
        </authorList>
    </citation>
    <scope>NUCLEOTIDE SEQUENCE [LARGE SCALE GENOMIC DNA]</scope>
    <source>
        <strain evidence="3 4">02-257</strain>
    </source>
</reference>
<feature type="chain" id="PRO_5045150130" description="PRC-barrel domain-containing protein" evidence="2">
    <location>
        <begin position="29"/>
        <end position="285"/>
    </location>
</feature>
<proteinExistence type="predicted"/>
<evidence type="ECO:0000256" key="1">
    <source>
        <dbReference type="SAM" id="MobiDB-lite"/>
    </source>
</evidence>
<accession>A0ABY5DVH3</accession>
<feature type="compositionally biased region" description="Low complexity" evidence="1">
    <location>
        <begin position="254"/>
        <end position="272"/>
    </location>
</feature>
<dbReference type="EMBL" id="CP098502">
    <property type="protein sequence ID" value="UTI64847.1"/>
    <property type="molecule type" value="Genomic_DNA"/>
</dbReference>